<reference evidence="1" key="1">
    <citation type="submission" date="2021-02" db="EMBL/GenBank/DDBJ databases">
        <authorList>
            <person name="Dougan E. K."/>
            <person name="Rhodes N."/>
            <person name="Thang M."/>
            <person name="Chan C."/>
        </authorList>
    </citation>
    <scope>NUCLEOTIDE SEQUENCE</scope>
</reference>
<gene>
    <name evidence="1" type="ORF">SNAT2548_LOCUS18293</name>
</gene>
<evidence type="ECO:0000313" key="1">
    <source>
        <dbReference type="EMBL" id="CAE7348301.1"/>
    </source>
</evidence>
<evidence type="ECO:0000313" key="2">
    <source>
        <dbReference type="Proteomes" id="UP000604046"/>
    </source>
</evidence>
<dbReference type="EMBL" id="CAJNDS010002140">
    <property type="protein sequence ID" value="CAE7348301.1"/>
    <property type="molecule type" value="Genomic_DNA"/>
</dbReference>
<comment type="caution">
    <text evidence="1">The sequence shown here is derived from an EMBL/GenBank/DDBJ whole genome shotgun (WGS) entry which is preliminary data.</text>
</comment>
<sequence length="216" mass="24260">MSDSAVASPAVFRYPSPAALSLTQTRSLEMVSRAFDEFNIVNALLKVDMEDWTVKPEKWESFVTRYADGLEDAADRRRVLLWLDAESGKKAGVNINPDYNEKTNTFDFTVRAFKEMEDGKFRVMEGKVKSIYKVRHKDIKRGLFGAVKDFFTGTVAGHETEQDKRDELETNLHAALADSTVLNAYIGANFQHFLKGVGIECEAVDSVRQLDPPAEA</sequence>
<organism evidence="1 2">
    <name type="scientific">Symbiodinium natans</name>
    <dbReference type="NCBI Taxonomy" id="878477"/>
    <lineage>
        <taxon>Eukaryota</taxon>
        <taxon>Sar</taxon>
        <taxon>Alveolata</taxon>
        <taxon>Dinophyceae</taxon>
        <taxon>Suessiales</taxon>
        <taxon>Symbiodiniaceae</taxon>
        <taxon>Symbiodinium</taxon>
    </lineage>
</organism>
<name>A0A812PLR7_9DINO</name>
<dbReference type="Proteomes" id="UP000604046">
    <property type="component" value="Unassembled WGS sequence"/>
</dbReference>
<proteinExistence type="predicted"/>
<dbReference type="AlphaFoldDB" id="A0A812PLR7"/>
<keyword evidence="2" id="KW-1185">Reference proteome</keyword>
<accession>A0A812PLR7</accession>
<protein>
    <submittedName>
        <fullName evidence="1">Uncharacterized protein</fullName>
    </submittedName>
</protein>